<dbReference type="Gene3D" id="1.20.120.530">
    <property type="entry name" value="GntR ligand-binding domain-like"/>
    <property type="match status" value="1"/>
</dbReference>
<dbReference type="GO" id="GO:0003677">
    <property type="term" value="F:DNA binding"/>
    <property type="evidence" value="ECO:0007669"/>
    <property type="project" value="UniProtKB-KW"/>
</dbReference>
<comment type="caution">
    <text evidence="5">The sequence shown here is derived from an EMBL/GenBank/DDBJ whole genome shotgun (WGS) entry which is preliminary data.</text>
</comment>
<keyword evidence="3" id="KW-0804">Transcription</keyword>
<protein>
    <submittedName>
        <fullName evidence="5">FadR/GntR family transcriptional regulator</fullName>
    </submittedName>
</protein>
<evidence type="ECO:0000259" key="4">
    <source>
        <dbReference type="PROSITE" id="PS50949"/>
    </source>
</evidence>
<sequence length="251" mass="27178">MIETRNKADAVPGAPRRTRPRVQNEIVAALARSIATGAHPPGTRLPREQDLCARFGVSRTVIRETLKVLESKGLLRGKPRVGTFVRAKAEWNLLDPDILTWLGADFLDEALLRSVLEARQAIEPMAAELAASRATLQEIADMDGAWRQMAGAADTGAFTAADLRFHALLLGASHNPVFARFSGLVHAALEKAFDASNRAVPDHAETLRLHRDLVEALRLRDAAGARMAVEAILARAEHDLARVLDAAAARG</sequence>
<dbReference type="InterPro" id="IPR011711">
    <property type="entry name" value="GntR_C"/>
</dbReference>
<dbReference type="PRINTS" id="PR00035">
    <property type="entry name" value="HTHGNTR"/>
</dbReference>
<evidence type="ECO:0000256" key="1">
    <source>
        <dbReference type="ARBA" id="ARBA00023015"/>
    </source>
</evidence>
<proteinExistence type="predicted"/>
<dbReference type="PROSITE" id="PS50949">
    <property type="entry name" value="HTH_GNTR"/>
    <property type="match status" value="1"/>
</dbReference>
<dbReference type="SUPFAM" id="SSF46785">
    <property type="entry name" value="Winged helix' DNA-binding domain"/>
    <property type="match status" value="1"/>
</dbReference>
<dbReference type="AlphaFoldDB" id="A0A9X3E278"/>
<dbReference type="Gene3D" id="1.10.10.10">
    <property type="entry name" value="Winged helix-like DNA-binding domain superfamily/Winged helix DNA-binding domain"/>
    <property type="match status" value="1"/>
</dbReference>
<dbReference type="Proteomes" id="UP001144805">
    <property type="component" value="Unassembled WGS sequence"/>
</dbReference>
<keyword evidence="6" id="KW-1185">Reference proteome</keyword>
<keyword evidence="2" id="KW-0238">DNA-binding</keyword>
<dbReference type="SUPFAM" id="SSF48008">
    <property type="entry name" value="GntR ligand-binding domain-like"/>
    <property type="match status" value="1"/>
</dbReference>
<reference evidence="5" key="1">
    <citation type="submission" date="2022-11" db="EMBL/GenBank/DDBJ databases">
        <title>Biodiversity and phylogenetic relationships of bacteria.</title>
        <authorList>
            <person name="Machado R.A.R."/>
            <person name="Bhat A."/>
            <person name="Loulou A."/>
            <person name="Kallel S."/>
        </authorList>
    </citation>
    <scope>NUCLEOTIDE SEQUENCE</scope>
    <source>
        <strain evidence="5">K-TC2</strain>
    </source>
</reference>
<dbReference type="SMART" id="SM00345">
    <property type="entry name" value="HTH_GNTR"/>
    <property type="match status" value="1"/>
</dbReference>
<dbReference type="InterPro" id="IPR000524">
    <property type="entry name" value="Tscrpt_reg_HTH_GntR"/>
</dbReference>
<dbReference type="SMART" id="SM00895">
    <property type="entry name" value="FCD"/>
    <property type="match status" value="1"/>
</dbReference>
<dbReference type="PANTHER" id="PTHR43537">
    <property type="entry name" value="TRANSCRIPTIONAL REGULATOR, GNTR FAMILY"/>
    <property type="match status" value="1"/>
</dbReference>
<accession>A0A9X3E278</accession>
<evidence type="ECO:0000256" key="3">
    <source>
        <dbReference type="ARBA" id="ARBA00023163"/>
    </source>
</evidence>
<dbReference type="Pfam" id="PF07729">
    <property type="entry name" value="FCD"/>
    <property type="match status" value="1"/>
</dbReference>
<dbReference type="InterPro" id="IPR036388">
    <property type="entry name" value="WH-like_DNA-bd_sf"/>
</dbReference>
<dbReference type="GO" id="GO:0003700">
    <property type="term" value="F:DNA-binding transcription factor activity"/>
    <property type="evidence" value="ECO:0007669"/>
    <property type="project" value="InterPro"/>
</dbReference>
<organism evidence="5 6">
    <name type="scientific">Kaistia nematophila</name>
    <dbReference type="NCBI Taxonomy" id="2994654"/>
    <lineage>
        <taxon>Bacteria</taxon>
        <taxon>Pseudomonadati</taxon>
        <taxon>Pseudomonadota</taxon>
        <taxon>Alphaproteobacteria</taxon>
        <taxon>Hyphomicrobiales</taxon>
        <taxon>Kaistiaceae</taxon>
        <taxon>Kaistia</taxon>
    </lineage>
</organism>
<evidence type="ECO:0000313" key="6">
    <source>
        <dbReference type="Proteomes" id="UP001144805"/>
    </source>
</evidence>
<dbReference type="Pfam" id="PF00392">
    <property type="entry name" value="GntR"/>
    <property type="match status" value="1"/>
</dbReference>
<dbReference type="PANTHER" id="PTHR43537:SF44">
    <property type="entry name" value="GNTR FAMILY REGULATORY PROTEIN"/>
    <property type="match status" value="1"/>
</dbReference>
<dbReference type="InterPro" id="IPR036390">
    <property type="entry name" value="WH_DNA-bd_sf"/>
</dbReference>
<gene>
    <name evidence="5" type="ORF">OSH07_11320</name>
</gene>
<evidence type="ECO:0000313" key="5">
    <source>
        <dbReference type="EMBL" id="MCX5569783.1"/>
    </source>
</evidence>
<feature type="domain" description="HTH gntR-type" evidence="4">
    <location>
        <begin position="20"/>
        <end position="88"/>
    </location>
</feature>
<dbReference type="InterPro" id="IPR008920">
    <property type="entry name" value="TF_FadR/GntR_C"/>
</dbReference>
<dbReference type="EMBL" id="JAPKNK010000004">
    <property type="protein sequence ID" value="MCX5569783.1"/>
    <property type="molecule type" value="Genomic_DNA"/>
</dbReference>
<name>A0A9X3E278_9HYPH</name>
<evidence type="ECO:0000256" key="2">
    <source>
        <dbReference type="ARBA" id="ARBA00023125"/>
    </source>
</evidence>
<keyword evidence="1" id="KW-0805">Transcription regulation</keyword>
<dbReference type="CDD" id="cd07377">
    <property type="entry name" value="WHTH_GntR"/>
    <property type="match status" value="1"/>
</dbReference>